<dbReference type="EMBL" id="QPGB01000005">
    <property type="protein sequence ID" value="RCS56740.1"/>
    <property type="molecule type" value="Genomic_DNA"/>
</dbReference>
<name>A0A368KZK0_9BURK</name>
<dbReference type="RefSeq" id="WP_114403343.1">
    <property type="nucleotide sequence ID" value="NZ_QPGB01000005.1"/>
</dbReference>
<keyword evidence="1" id="KW-0472">Membrane</keyword>
<evidence type="ECO:0000313" key="2">
    <source>
        <dbReference type="EMBL" id="RCS56740.1"/>
    </source>
</evidence>
<keyword evidence="3" id="KW-1185">Reference proteome</keyword>
<comment type="caution">
    <text evidence="2">The sequence shown here is derived from an EMBL/GenBank/DDBJ whole genome shotgun (WGS) entry which is preliminary data.</text>
</comment>
<gene>
    <name evidence="2" type="ORF">DU000_10335</name>
</gene>
<dbReference type="AlphaFoldDB" id="A0A368KZK0"/>
<keyword evidence="1" id="KW-0812">Transmembrane</keyword>
<dbReference type="Proteomes" id="UP000252357">
    <property type="component" value="Unassembled WGS sequence"/>
</dbReference>
<dbReference type="OrthoDB" id="8206682at2"/>
<proteinExistence type="predicted"/>
<keyword evidence="1" id="KW-1133">Transmembrane helix</keyword>
<protein>
    <submittedName>
        <fullName evidence="2">Uncharacterized protein</fullName>
    </submittedName>
</protein>
<organism evidence="2 3">
    <name type="scientific">Parvibium lacunae</name>
    <dbReference type="NCBI Taxonomy" id="1888893"/>
    <lineage>
        <taxon>Bacteria</taxon>
        <taxon>Pseudomonadati</taxon>
        <taxon>Pseudomonadota</taxon>
        <taxon>Betaproteobacteria</taxon>
        <taxon>Burkholderiales</taxon>
        <taxon>Alcaligenaceae</taxon>
        <taxon>Parvibium</taxon>
    </lineage>
</organism>
<reference evidence="2 3" key="1">
    <citation type="journal article" date="2018" name="Int. J. Syst. Evol. Microbiol.">
        <title>Parvibium lacunae gen. nov., sp. nov., a new member of the family Alcaligenaceae isolated from a freshwater pond.</title>
        <authorList>
            <person name="Chen W.M."/>
            <person name="Xie P.B."/>
            <person name="Hsu M.Y."/>
            <person name="Sheu S.Y."/>
        </authorList>
    </citation>
    <scope>NUCLEOTIDE SEQUENCE [LARGE SCALE GENOMIC DNA]</scope>
    <source>
        <strain evidence="2 3">KMB9</strain>
    </source>
</reference>
<feature type="transmembrane region" description="Helical" evidence="1">
    <location>
        <begin position="25"/>
        <end position="44"/>
    </location>
</feature>
<accession>A0A368KZK0</accession>
<evidence type="ECO:0000313" key="3">
    <source>
        <dbReference type="Proteomes" id="UP000252357"/>
    </source>
</evidence>
<evidence type="ECO:0000256" key="1">
    <source>
        <dbReference type="SAM" id="Phobius"/>
    </source>
</evidence>
<sequence length="92" mass="10544">MKQLFAEIYDFIRMRGPGWSGFGKGYFWGIVLGALLVSLINFIFEVKHCDQEKMIEIKSKKCDCEKHSSSLSKECEKNCAFQKTCAKILSKP</sequence>